<sequence>MSLYRGEVAKLSKKPPIISSGSRYQLFPHDCIQRRTIRTVDNENLSERFDPLALRRDLRSLCMFYQIYHGSSMAWNGMALQRSCMDL</sequence>
<name>A0A821S4F9_9NEOP</name>
<dbReference type="EMBL" id="CAJOBZ010000017">
    <property type="protein sequence ID" value="CAF4853801.1"/>
    <property type="molecule type" value="Genomic_DNA"/>
</dbReference>
<evidence type="ECO:0000313" key="2">
    <source>
        <dbReference type="Proteomes" id="UP000663880"/>
    </source>
</evidence>
<keyword evidence="2" id="KW-1185">Reference proteome</keyword>
<reference evidence="1" key="1">
    <citation type="submission" date="2021-02" db="EMBL/GenBank/DDBJ databases">
        <authorList>
            <person name="Steward A R."/>
        </authorList>
    </citation>
    <scope>NUCLEOTIDE SEQUENCE</scope>
</reference>
<proteinExistence type="predicted"/>
<comment type="caution">
    <text evidence="1">The sequence shown here is derived from an EMBL/GenBank/DDBJ whole genome shotgun (WGS) entry which is preliminary data.</text>
</comment>
<dbReference type="Proteomes" id="UP000663880">
    <property type="component" value="Unassembled WGS sequence"/>
</dbReference>
<protein>
    <submittedName>
        <fullName evidence="1">Uncharacterized protein</fullName>
    </submittedName>
</protein>
<dbReference type="AlphaFoldDB" id="A0A821S4F9"/>
<accession>A0A821S4F9</accession>
<gene>
    <name evidence="1" type="ORF">PMACD_LOCUS7292</name>
</gene>
<evidence type="ECO:0000313" key="1">
    <source>
        <dbReference type="EMBL" id="CAF4853801.1"/>
    </source>
</evidence>
<organism evidence="1 2">
    <name type="scientific">Pieris macdunnoughi</name>
    <dbReference type="NCBI Taxonomy" id="345717"/>
    <lineage>
        <taxon>Eukaryota</taxon>
        <taxon>Metazoa</taxon>
        <taxon>Ecdysozoa</taxon>
        <taxon>Arthropoda</taxon>
        <taxon>Hexapoda</taxon>
        <taxon>Insecta</taxon>
        <taxon>Pterygota</taxon>
        <taxon>Neoptera</taxon>
        <taxon>Endopterygota</taxon>
        <taxon>Lepidoptera</taxon>
        <taxon>Glossata</taxon>
        <taxon>Ditrysia</taxon>
        <taxon>Papilionoidea</taxon>
        <taxon>Pieridae</taxon>
        <taxon>Pierinae</taxon>
        <taxon>Pieris</taxon>
    </lineage>
</organism>